<dbReference type="OrthoDB" id="414826at2759"/>
<dbReference type="CDD" id="cd05380">
    <property type="entry name" value="CAP_euk"/>
    <property type="match status" value="1"/>
</dbReference>
<dbReference type="KEGG" id="bdr:105224303"/>
<evidence type="ECO:0000313" key="7">
    <source>
        <dbReference type="Proteomes" id="UP001652620"/>
    </source>
</evidence>
<organism evidence="7 8">
    <name type="scientific">Bactrocera dorsalis</name>
    <name type="common">Oriental fruit fly</name>
    <name type="synonym">Dacus dorsalis</name>
    <dbReference type="NCBI Taxonomy" id="27457"/>
    <lineage>
        <taxon>Eukaryota</taxon>
        <taxon>Metazoa</taxon>
        <taxon>Ecdysozoa</taxon>
        <taxon>Arthropoda</taxon>
        <taxon>Hexapoda</taxon>
        <taxon>Insecta</taxon>
        <taxon>Pterygota</taxon>
        <taxon>Neoptera</taxon>
        <taxon>Endopterygota</taxon>
        <taxon>Diptera</taxon>
        <taxon>Brachycera</taxon>
        <taxon>Muscomorpha</taxon>
        <taxon>Tephritoidea</taxon>
        <taxon>Tephritidae</taxon>
        <taxon>Bactrocera</taxon>
        <taxon>Bactrocera</taxon>
    </lineage>
</organism>
<feature type="chain" id="PRO_5045978230" evidence="5">
    <location>
        <begin position="21"/>
        <end position="255"/>
    </location>
</feature>
<reference evidence="8" key="1">
    <citation type="submission" date="2025-08" db="UniProtKB">
        <authorList>
            <consortium name="RefSeq"/>
        </authorList>
    </citation>
    <scope>IDENTIFICATION</scope>
    <source>
        <tissue evidence="8">Adult</tissue>
    </source>
</reference>
<dbReference type="GO" id="GO:0005576">
    <property type="term" value="C:extracellular region"/>
    <property type="evidence" value="ECO:0007669"/>
    <property type="project" value="UniProtKB-SubCell"/>
</dbReference>
<dbReference type="InterPro" id="IPR014044">
    <property type="entry name" value="CAP_dom"/>
</dbReference>
<dbReference type="SUPFAM" id="SSF55797">
    <property type="entry name" value="PR-1-like"/>
    <property type="match status" value="1"/>
</dbReference>
<dbReference type="PANTHER" id="PTHR10334">
    <property type="entry name" value="CYSTEINE-RICH SECRETORY PROTEIN-RELATED"/>
    <property type="match status" value="1"/>
</dbReference>
<name>A0A6I9USX7_BACDO</name>
<dbReference type="InterPro" id="IPR002413">
    <property type="entry name" value="V5_allergen-like"/>
</dbReference>
<feature type="signal peptide" evidence="5">
    <location>
        <begin position="1"/>
        <end position="20"/>
    </location>
</feature>
<evidence type="ECO:0000256" key="3">
    <source>
        <dbReference type="ARBA" id="ARBA00022525"/>
    </source>
</evidence>
<dbReference type="PIRSF" id="PIRSF038921">
    <property type="entry name" value="P14a"/>
    <property type="match status" value="1"/>
</dbReference>
<comment type="similarity">
    <text evidence="2">Belongs to the CRISP family.</text>
</comment>
<evidence type="ECO:0000256" key="5">
    <source>
        <dbReference type="SAM" id="SignalP"/>
    </source>
</evidence>
<dbReference type="InterPro" id="IPR001283">
    <property type="entry name" value="CRISP-related"/>
</dbReference>
<evidence type="ECO:0000256" key="1">
    <source>
        <dbReference type="ARBA" id="ARBA00004613"/>
    </source>
</evidence>
<keyword evidence="3" id="KW-0964">Secreted</keyword>
<dbReference type="RefSeq" id="XP_011200654.2">
    <property type="nucleotide sequence ID" value="XM_011202352.4"/>
</dbReference>
<dbReference type="InterPro" id="IPR034763">
    <property type="entry name" value="P14a_insect"/>
</dbReference>
<accession>A0A6I9USX7</accession>
<evidence type="ECO:0000313" key="8">
    <source>
        <dbReference type="RefSeq" id="XP_011200654.2"/>
    </source>
</evidence>
<evidence type="ECO:0000256" key="4">
    <source>
        <dbReference type="ARBA" id="ARBA00022729"/>
    </source>
</evidence>
<proteinExistence type="inferred from homology"/>
<protein>
    <submittedName>
        <fullName evidence="8">Antigen 5 like allergen Cul n 1-like</fullName>
    </submittedName>
</protein>
<comment type="subcellular location">
    <subcellularLocation>
        <location evidence="1">Secreted</location>
    </subcellularLocation>
</comment>
<dbReference type="Pfam" id="PF00188">
    <property type="entry name" value="CAP"/>
    <property type="match status" value="1"/>
</dbReference>
<dbReference type="GeneID" id="105224303"/>
<dbReference type="Gene3D" id="3.40.33.10">
    <property type="entry name" value="CAP"/>
    <property type="match status" value="1"/>
</dbReference>
<keyword evidence="4 5" id="KW-0732">Signal</keyword>
<dbReference type="InParanoid" id="A0A6I9USX7"/>
<dbReference type="Proteomes" id="UP001652620">
    <property type="component" value="Chromosome 4"/>
</dbReference>
<evidence type="ECO:0000259" key="6">
    <source>
        <dbReference type="SMART" id="SM00198"/>
    </source>
</evidence>
<dbReference type="FunCoup" id="A0A6I9USX7">
    <property type="interactions" value="47"/>
</dbReference>
<feature type="domain" description="SCP" evidence="6">
    <location>
        <begin position="58"/>
        <end position="217"/>
    </location>
</feature>
<dbReference type="InterPro" id="IPR035940">
    <property type="entry name" value="CAP_sf"/>
</dbReference>
<keyword evidence="7" id="KW-1185">Reference proteome</keyword>
<sequence length="255" mass="27895">MELKFLLLASFIAALQIVCAQDYCDSSYCRSGTHIACNNTGAFAASCLSPALVNFTQTQKNSIIASHNAKRNTVAGGETALSPACRMATMQWDDELATLAALNVKQCQMKHDACHNTADFEYSGQNLAWITFYNTTNTTQLSLQSVDMWYNEINDTKMEYINAYPSNYSGPAIGHFTVMVADRNIRLGCAASTYNVTGQQYKAFLFACNYATTNIIGIPIYKSCSVAASNCTTGKNPTYTSLCSVAEEYDVNTFV</sequence>
<gene>
    <name evidence="8" type="primary">LOC105224303</name>
</gene>
<evidence type="ECO:0000256" key="2">
    <source>
        <dbReference type="ARBA" id="ARBA00009923"/>
    </source>
</evidence>
<dbReference type="PRINTS" id="PR00838">
    <property type="entry name" value="V5ALLERGEN"/>
</dbReference>
<dbReference type="SMART" id="SM00198">
    <property type="entry name" value="SCP"/>
    <property type="match status" value="1"/>
</dbReference>
<dbReference type="AlphaFoldDB" id="A0A6I9USX7"/>